<dbReference type="CDD" id="cd17066">
    <property type="entry name" value="Ubl_KPC2"/>
    <property type="match status" value="1"/>
</dbReference>
<evidence type="ECO:0000313" key="12">
    <source>
        <dbReference type="EMBL" id="GAB0198554.1"/>
    </source>
</evidence>
<feature type="region of interest" description="Disordered" evidence="8">
    <location>
        <begin position="793"/>
        <end position="834"/>
    </location>
</feature>
<dbReference type="PROSITE" id="PS51508">
    <property type="entry name" value="CKK"/>
    <property type="match status" value="1"/>
</dbReference>
<dbReference type="SUPFAM" id="SSF50346">
    <property type="entry name" value="PRC-barrel domain"/>
    <property type="match status" value="1"/>
</dbReference>
<feature type="region of interest" description="Disordered" evidence="8">
    <location>
        <begin position="100"/>
        <end position="119"/>
    </location>
</feature>
<dbReference type="PANTHER" id="PTHR21595:SF3">
    <property type="entry name" value="CALMODULIN-REGULATED SPECTRIN-ASSOCIATED PROTEIN 1"/>
    <property type="match status" value="1"/>
</dbReference>
<dbReference type="Pfam" id="PF17095">
    <property type="entry name" value="CAMSAP_CC1"/>
    <property type="match status" value="1"/>
</dbReference>
<evidence type="ECO:0000256" key="4">
    <source>
        <dbReference type="ARBA" id="ARBA00023054"/>
    </source>
</evidence>
<feature type="region of interest" description="Disordered" evidence="8">
    <location>
        <begin position="1753"/>
        <end position="1899"/>
    </location>
</feature>
<dbReference type="Pfam" id="PF22562">
    <property type="entry name" value="UBA_7"/>
    <property type="match status" value="2"/>
</dbReference>
<dbReference type="InterPro" id="IPR036872">
    <property type="entry name" value="CH_dom_sf"/>
</dbReference>
<evidence type="ECO:0000256" key="2">
    <source>
        <dbReference type="ARBA" id="ARBA00022490"/>
    </source>
</evidence>
<feature type="compositionally biased region" description="Basic and acidic residues" evidence="8">
    <location>
        <begin position="108"/>
        <end position="119"/>
    </location>
</feature>
<feature type="region of interest" description="Disordered" evidence="8">
    <location>
        <begin position="868"/>
        <end position="936"/>
    </location>
</feature>
<feature type="compositionally biased region" description="Basic residues" evidence="8">
    <location>
        <begin position="1808"/>
        <end position="1819"/>
    </location>
</feature>
<evidence type="ECO:0000256" key="1">
    <source>
        <dbReference type="ARBA" id="ARBA00004245"/>
    </source>
</evidence>
<evidence type="ECO:0000259" key="10">
    <source>
        <dbReference type="PROSITE" id="PS50030"/>
    </source>
</evidence>
<dbReference type="InterPro" id="IPR014797">
    <property type="entry name" value="CKK_CAMSAP"/>
</dbReference>
<comment type="domain">
    <text evidence="6">The CKK domain binds microtubules.</text>
</comment>
<keyword evidence="2" id="KW-0963">Cytoplasm</keyword>
<dbReference type="InterPro" id="IPR058042">
    <property type="entry name" value="CAMSAP_N"/>
</dbReference>
<feature type="coiled-coil region" evidence="7">
    <location>
        <begin position="1469"/>
        <end position="1496"/>
    </location>
</feature>
<feature type="region of interest" description="Disordered" evidence="8">
    <location>
        <begin position="1653"/>
        <end position="1672"/>
    </location>
</feature>
<dbReference type="SUPFAM" id="SSF46934">
    <property type="entry name" value="UBA-like"/>
    <property type="match status" value="2"/>
</dbReference>
<evidence type="ECO:0000259" key="9">
    <source>
        <dbReference type="PROSITE" id="PS50021"/>
    </source>
</evidence>
<dbReference type="GO" id="GO:0005874">
    <property type="term" value="C:microtubule"/>
    <property type="evidence" value="ECO:0007669"/>
    <property type="project" value="UniProtKB-UniRule"/>
</dbReference>
<evidence type="ECO:0000259" key="11">
    <source>
        <dbReference type="PROSITE" id="PS51508"/>
    </source>
</evidence>
<feature type="compositionally biased region" description="Low complexity" evidence="8">
    <location>
        <begin position="1840"/>
        <end position="1855"/>
    </location>
</feature>
<comment type="similarity">
    <text evidence="6">Belongs to the CAMSAP1 family.</text>
</comment>
<sequence>MFVQEEKIFAGKVLKLHVCTMEGAEWLEEVPEDTTVEKLKERCLKHCVPGSLEDPKTVTHHKLIHATSEKVLTDTKTVLEENIQDRDVLLLIKKRAPPPLPKMADVSAEEKRKQEQKAPDKDAILKATANLPSRNVDRTVAHHNMRDFQTELRKILVSLIEVAQKLLALNPDAVELFKKANAMLDEDEEDRVDEIALRQLTEMGFPESRAVKALRLNHMSVTQAMEWLIEHADDPMVDAPLPGQTPSEAAAEAGASSAEATAGPSSEASGEEAKDELTEIFKKIRRKREFRPDPRVRAVYFTIYLTVGIGRDCVGTMKSNCANLIQAVVALMEMGFDEKEVVDALRVNNNQQNAACEWLLGDRKPSPEDLDKGIDTNSPLFQAILENPVVQLGLTNPKTLLDEKRAFGTETRCWRSPAPIRREARCHLQLSRGCTPEVRKMVDVDVCAGGDSTRRKMDALTDSAVEIVPLELYDSARAKIAANLQWICAKAYGIDNVPEELKDPFYIDQYEQEHIKPPVIKLLLSSELYCRVCSLILKGDQVAALQGHQSVIQALSRKGIYVMESDDTPVSESDLGCAPIKMSSHMAMIDALMMAYTVEMISIEKVVASVKRFSTFSASKELPYDLEDAMVFWINKVNLKMREITEKEIKLKQQLMESPGHQKVRYRRDHLSSRQLPYFPLLEDLMKDGSDGAALLAVIHYYCPEQMKLDDICLKEVTSIADSLYNIQLLREFSNEYLNKCFYLTLEDMLYAPLVLKPNVMVFIAELFWWFENVKPDFVQPRDIQEIKDVKTVLQQKSSRPPVPISNATKRSFMASPASTSPADLQPSAQTGPEACNRYYLHPEEPDYLGKGGSPAFSPSHPLLPLRQKQQKSLQGEDSPGHRHRSNSLTRVDGQPRGSVLAWPERKPRPLSQPTPFALHHSASSDVDPGSGDSISLARSISKDSLASNIVNVTPKNQPHPPSVKTNGKSLLNNVEIEDEDEELIAIIRSEERPNHGDLELQNASARVPSIVATAWSPKTNSETSESKPDSFYLEPLLPAVLKPAKEKQIINKEDECGEGKQRSFITKRLNEGHLPLIRKKTNSSHGEHDLNRTFTPISSSDFTPVADPSAADSVALVEAGLEASRPLASSSLDPSPQELSTGGFFLHAAKSDDDIASKVNVSYVKSLNSHVPDTTWTMVRQDSDSDLLDIEDAEQDLVVIDDHPIVTKYIGEEESAKLQEDMKVKEHEDKDDASGRSSPCLSTISQVSSVSMTSGSVRMTNFAERKLQRLNSYETKSSTSSSQKTTPDGSESCPAPLTTWKQKREQSPNSQNKDNVNLLASELVQLHMQLEEKRRAIEAQKKKMEALSARQRLKLGKAAFLHVVKKGKSPDVPQPLKPEHFTKEYSRHNGEELDEVSLGSKSEGFLLKEEEREEMLNDSPEVTKVKMQESLAFAEQHKPKDSAAIHDLEKSKIISVALLEDNVTEVDINECDLSIEKLNETISTLQQAILKISQQQELLMKSPTVPSPGTRSNSQDQKVKPSIHFVEPLSPTGMNSLRKPPRFGQGRSPRSGRPADLKVTKDRQQNSTRVKTPTQSLETLPHLRPFPSSSLSKTPTEIGLENSPDHGSGSQEKCFFDTYRLHDESNQRALVLSTSKDANIISEMSKEVNNSFKETGLNSSDGSGKENVPVDEPLRSKANLIEVDLSDLKAPDEGELENQDSSTDIISEGDQKSGVGFFFKDEQKAEDELAKKRAAFLLKQQRKAEEARIRKQQLEAEVEQKRDEARRKAEEDRIRKEEEKARRELIKQEYLRKKQQQILEEQGLGKPKSKPKKPRPKSVHREESYSDSGTKCSSTPDNLSSAQSGSSLSLASAATTEPESVHSGGTPSQRVESMESLPILSRNPSRNTERDWENASTASSIASVAEYTGPKLFKEPSSKSNKHIIHNAISHCCLAGKVNEPHKNSILEELEKCDANHYIILFRDAGCQFRALYCYYPDTEEIYKLTGTGPKSITKKMIDKLYKYSSDRKQFNVIPAKTMSVSVDALTIHNHLWQAKRPAVPKKSQTRK</sequence>
<comment type="subcellular location">
    <subcellularLocation>
        <location evidence="1">Cytoplasm</location>
        <location evidence="1">Cytoskeleton</location>
    </subcellularLocation>
</comment>
<dbReference type="Proteomes" id="UP001623348">
    <property type="component" value="Unassembled WGS sequence"/>
</dbReference>
<dbReference type="EMBL" id="BAAFJT010000020">
    <property type="protein sequence ID" value="GAB0198554.1"/>
    <property type="molecule type" value="Genomic_DNA"/>
</dbReference>
<dbReference type="InterPro" id="IPR038209">
    <property type="entry name" value="CKK_dom_sf"/>
</dbReference>
<feature type="compositionally biased region" description="Low complexity" evidence="8">
    <location>
        <begin position="1276"/>
        <end position="1287"/>
    </location>
</feature>
<dbReference type="Gene3D" id="3.10.20.360">
    <property type="entry name" value="CKK domain"/>
    <property type="match status" value="1"/>
</dbReference>
<name>A0ABC9XLF9_GRUJA</name>
<dbReference type="InterPro" id="IPR022613">
    <property type="entry name" value="CH_CAMSAP_2"/>
</dbReference>
<feature type="region of interest" description="Disordered" evidence="8">
    <location>
        <begin position="1219"/>
        <end position="1248"/>
    </location>
</feature>
<dbReference type="SMART" id="SM01051">
    <property type="entry name" value="CAMSAP_CKK"/>
    <property type="match status" value="1"/>
</dbReference>
<evidence type="ECO:0000256" key="8">
    <source>
        <dbReference type="SAM" id="MobiDB-lite"/>
    </source>
</evidence>
<keyword evidence="13" id="KW-1185">Reference proteome</keyword>
<dbReference type="InterPro" id="IPR041926">
    <property type="entry name" value="UBA1_UBAC1"/>
</dbReference>
<evidence type="ECO:0000256" key="7">
    <source>
        <dbReference type="SAM" id="Coils"/>
    </source>
</evidence>
<gene>
    <name evidence="12" type="ORF">GRJ2_002320800</name>
</gene>
<dbReference type="CDD" id="cd14303">
    <property type="entry name" value="UBA1_KPC2"/>
    <property type="match status" value="1"/>
</dbReference>
<dbReference type="PANTHER" id="PTHR21595">
    <property type="entry name" value="PATRONIN"/>
    <property type="match status" value="1"/>
</dbReference>
<dbReference type="SUPFAM" id="SSF54236">
    <property type="entry name" value="Ubiquitin-like"/>
    <property type="match status" value="1"/>
</dbReference>
<keyword evidence="5" id="KW-0206">Cytoskeleton</keyword>
<dbReference type="PROSITE" id="PS50021">
    <property type="entry name" value="CH"/>
    <property type="match status" value="1"/>
</dbReference>
<feature type="region of interest" description="Disordered" evidence="8">
    <location>
        <begin position="238"/>
        <end position="274"/>
    </location>
</feature>
<feature type="compositionally biased region" description="Low complexity" evidence="8">
    <location>
        <begin position="245"/>
        <end position="268"/>
    </location>
</feature>
<feature type="compositionally biased region" description="Polar residues" evidence="8">
    <location>
        <begin position="1508"/>
        <end position="1517"/>
    </location>
</feature>
<feature type="compositionally biased region" description="Polar residues" evidence="8">
    <location>
        <begin position="817"/>
        <end position="831"/>
    </location>
</feature>
<organism evidence="12 13">
    <name type="scientific">Grus japonensis</name>
    <name type="common">Japanese crane</name>
    <name type="synonym">Red-crowned crane</name>
    <dbReference type="NCBI Taxonomy" id="30415"/>
    <lineage>
        <taxon>Eukaryota</taxon>
        <taxon>Metazoa</taxon>
        <taxon>Chordata</taxon>
        <taxon>Craniata</taxon>
        <taxon>Vertebrata</taxon>
        <taxon>Euteleostomi</taxon>
        <taxon>Archelosauria</taxon>
        <taxon>Archosauria</taxon>
        <taxon>Dinosauria</taxon>
        <taxon>Saurischia</taxon>
        <taxon>Theropoda</taxon>
        <taxon>Coelurosauria</taxon>
        <taxon>Aves</taxon>
        <taxon>Neognathae</taxon>
        <taxon>Neoaves</taxon>
        <taxon>Gruiformes</taxon>
        <taxon>Gruidae</taxon>
        <taxon>Grus</taxon>
    </lineage>
</organism>
<dbReference type="InterPro" id="IPR011033">
    <property type="entry name" value="PRC_barrel-like_sf"/>
</dbReference>
<dbReference type="InterPro" id="IPR009060">
    <property type="entry name" value="UBA-like_sf"/>
</dbReference>
<feature type="compositionally biased region" description="Polar residues" evidence="8">
    <location>
        <begin position="1827"/>
        <end position="1839"/>
    </location>
</feature>
<dbReference type="PROSITE" id="PS50030">
    <property type="entry name" value="UBA"/>
    <property type="match status" value="2"/>
</dbReference>
<protein>
    <submittedName>
        <fullName evidence="12">Calmodulin-regulated spectrin-associated protein 1</fullName>
    </submittedName>
</protein>
<evidence type="ECO:0000313" key="13">
    <source>
        <dbReference type="Proteomes" id="UP001623348"/>
    </source>
</evidence>
<dbReference type="InterPro" id="IPR032940">
    <property type="entry name" value="CAMSAP"/>
</dbReference>
<dbReference type="CDD" id="cd22265">
    <property type="entry name" value="UDM1_RNF168"/>
    <property type="match status" value="1"/>
</dbReference>
<feature type="region of interest" description="Disordered" evidence="8">
    <location>
        <begin position="1503"/>
        <end position="1612"/>
    </location>
</feature>
<evidence type="ECO:0000256" key="5">
    <source>
        <dbReference type="ARBA" id="ARBA00023212"/>
    </source>
</evidence>
<keyword evidence="3 6" id="KW-0493">Microtubule</keyword>
<feature type="compositionally biased region" description="Basic and acidic residues" evidence="8">
    <location>
        <begin position="1554"/>
        <end position="1565"/>
    </location>
</feature>
<dbReference type="InterPro" id="IPR057650">
    <property type="entry name" value="UBL_UBAC1"/>
</dbReference>
<keyword evidence="4 7" id="KW-0175">Coiled coil</keyword>
<feature type="region of interest" description="Disordered" evidence="8">
    <location>
        <begin position="1270"/>
        <end position="1316"/>
    </location>
</feature>
<dbReference type="FunFam" id="3.10.20.360:FF:000001">
    <property type="entry name" value="Calmodulin-regulated spectrin-associated protein 3 isoform 2"/>
    <property type="match status" value="1"/>
</dbReference>
<dbReference type="InterPro" id="IPR015940">
    <property type="entry name" value="UBA"/>
</dbReference>
<feature type="compositionally biased region" description="Polar residues" evidence="8">
    <location>
        <begin position="1566"/>
        <end position="1579"/>
    </location>
</feature>
<dbReference type="InterPro" id="IPR001715">
    <property type="entry name" value="CH_dom"/>
</dbReference>
<feature type="compositionally biased region" description="Basic and acidic residues" evidence="8">
    <location>
        <begin position="1219"/>
        <end position="1235"/>
    </location>
</feature>
<dbReference type="InterPro" id="IPR029071">
    <property type="entry name" value="Ubiquitin-like_domsf"/>
</dbReference>
<dbReference type="SMART" id="SM00165">
    <property type="entry name" value="UBA"/>
    <property type="match status" value="2"/>
</dbReference>
<evidence type="ECO:0000256" key="3">
    <source>
        <dbReference type="ARBA" id="ARBA00022701"/>
    </source>
</evidence>
<dbReference type="Gene3D" id="1.10.8.10">
    <property type="entry name" value="DNA helicase RuvA subunit, C-terminal domain"/>
    <property type="match status" value="2"/>
</dbReference>
<feature type="domain" description="UBA" evidence="10">
    <location>
        <begin position="316"/>
        <end position="362"/>
    </location>
</feature>
<dbReference type="Pfam" id="PF11971">
    <property type="entry name" value="CAMSAP_CH"/>
    <property type="match status" value="1"/>
</dbReference>
<comment type="caution">
    <text evidence="12">The sequence shown here is derived from an EMBL/GenBank/DDBJ whole genome shotgun (WGS) entry which is preliminary data.</text>
</comment>
<dbReference type="SUPFAM" id="SSF47576">
    <property type="entry name" value="Calponin-homology domain, CH-domain"/>
    <property type="match status" value="1"/>
</dbReference>
<feature type="domain" description="UBA" evidence="10">
    <location>
        <begin position="185"/>
        <end position="231"/>
    </location>
</feature>
<dbReference type="CDD" id="cd14304">
    <property type="entry name" value="UBA2_KPC2"/>
    <property type="match status" value="1"/>
</dbReference>
<feature type="domain" description="CKK" evidence="11">
    <location>
        <begin position="1910"/>
        <end position="2044"/>
    </location>
</feature>
<dbReference type="InterPro" id="IPR031372">
    <property type="entry name" value="CAMSAP_CC1"/>
</dbReference>
<reference evidence="12 13" key="1">
    <citation type="submission" date="2024-06" db="EMBL/GenBank/DDBJ databases">
        <title>The draft genome of Grus japonensis, version 3.</title>
        <authorList>
            <person name="Nabeshima K."/>
            <person name="Suzuki S."/>
            <person name="Onuma M."/>
        </authorList>
    </citation>
    <scope>NUCLEOTIDE SEQUENCE [LARGE SCALE GENOMIC DNA]</scope>
    <source>
        <strain evidence="12 13">451A</strain>
    </source>
</reference>
<accession>A0ABC9XLF9</accession>
<dbReference type="InterPro" id="IPR041927">
    <property type="entry name" value="UBA2_UBAC1"/>
</dbReference>
<feature type="compositionally biased region" description="Polar residues" evidence="8">
    <location>
        <begin position="1653"/>
        <end position="1663"/>
    </location>
</feature>
<feature type="domain" description="Calponin-homology (CH)" evidence="9">
    <location>
        <begin position="657"/>
        <end position="772"/>
    </location>
</feature>
<dbReference type="Pfam" id="PF08683">
    <property type="entry name" value="CAMSAP_CKK"/>
    <property type="match status" value="1"/>
</dbReference>
<dbReference type="Pfam" id="PF25532">
    <property type="entry name" value="CH_CAMSAP2_N"/>
    <property type="match status" value="1"/>
</dbReference>
<feature type="compositionally biased region" description="Basic and acidic residues" evidence="8">
    <location>
        <begin position="1753"/>
        <end position="1793"/>
    </location>
</feature>
<proteinExistence type="inferred from homology"/>
<feature type="region of interest" description="Disordered" evidence="8">
    <location>
        <begin position="1689"/>
        <end position="1710"/>
    </location>
</feature>
<feature type="compositionally biased region" description="Polar residues" evidence="8">
    <location>
        <begin position="1856"/>
        <end position="1872"/>
    </location>
</feature>
<evidence type="ECO:0000256" key="6">
    <source>
        <dbReference type="PROSITE-ProRule" id="PRU00841"/>
    </source>
</evidence>
<feature type="coiled-coil region" evidence="7">
    <location>
        <begin position="1321"/>
        <end position="1351"/>
    </location>
</feature>
<dbReference type="Pfam" id="PF23326">
    <property type="entry name" value="UBL_UBAC1"/>
    <property type="match status" value="1"/>
</dbReference>